<dbReference type="EMBL" id="JBCHKU010000034">
    <property type="protein sequence ID" value="MEM6250684.1"/>
    <property type="molecule type" value="Genomic_DNA"/>
</dbReference>
<accession>A0ABU9UWP7</accession>
<dbReference type="Pfam" id="PF05016">
    <property type="entry name" value="ParE_toxin"/>
    <property type="match status" value="1"/>
</dbReference>
<name>A0ABU9UWP7_9GAMM</name>
<evidence type="ECO:0000256" key="1">
    <source>
        <dbReference type="ARBA" id="ARBA00006226"/>
    </source>
</evidence>
<dbReference type="InterPro" id="IPR028344">
    <property type="entry name" value="ParE1/4"/>
</dbReference>
<protein>
    <recommendedName>
        <fullName evidence="3">Toxin</fullName>
    </recommendedName>
</protein>
<keyword evidence="2" id="KW-1277">Toxin-antitoxin system</keyword>
<gene>
    <name evidence="4" type="ORF">AAGS29_18985</name>
</gene>
<organism evidence="4 5">
    <name type="scientific">Shewanella vaxholmensis</name>
    <dbReference type="NCBI Taxonomy" id="3063535"/>
    <lineage>
        <taxon>Bacteria</taxon>
        <taxon>Pseudomonadati</taxon>
        <taxon>Pseudomonadota</taxon>
        <taxon>Gammaproteobacteria</taxon>
        <taxon>Alteromonadales</taxon>
        <taxon>Shewanellaceae</taxon>
        <taxon>Shewanella</taxon>
    </lineage>
</organism>
<reference evidence="4 5" key="1">
    <citation type="submission" date="2024-04" db="EMBL/GenBank/DDBJ databases">
        <title>Novel Shewanella species isolated from Baltic Sea sediments.</title>
        <authorList>
            <person name="Martin-Rodriguez A.J."/>
            <person name="Fernandez-Juarez V."/>
            <person name="Valeriano V.D."/>
            <person name="Mihindukulasooriya I."/>
            <person name="Ceresnova L."/>
            <person name="Joffre E."/>
            <person name="Jensie-Markopoulos S."/>
            <person name="Moore E.R.B."/>
            <person name="Sjoling A."/>
        </authorList>
    </citation>
    <scope>NUCLEOTIDE SEQUENCE [LARGE SCALE GENOMIC DNA]</scope>
    <source>
        <strain evidence="4 5">VAX-SP0-0CM-1</strain>
    </source>
</reference>
<dbReference type="InterPro" id="IPR051803">
    <property type="entry name" value="TA_system_RelE-like_toxin"/>
</dbReference>
<keyword evidence="5" id="KW-1185">Reference proteome</keyword>
<dbReference type="InterPro" id="IPR007712">
    <property type="entry name" value="RelE/ParE_toxin"/>
</dbReference>
<dbReference type="RefSeq" id="WP_342902405.1">
    <property type="nucleotide sequence ID" value="NZ_JBCHKU010000034.1"/>
</dbReference>
<dbReference type="PANTHER" id="PTHR33755">
    <property type="entry name" value="TOXIN PARE1-RELATED"/>
    <property type="match status" value="1"/>
</dbReference>
<dbReference type="Proteomes" id="UP001489333">
    <property type="component" value="Unassembled WGS sequence"/>
</dbReference>
<dbReference type="PANTHER" id="PTHR33755:SF9">
    <property type="entry name" value="TOXIN PARE1"/>
    <property type="match status" value="1"/>
</dbReference>
<comment type="similarity">
    <text evidence="1 3">Belongs to the RelE toxin family.</text>
</comment>
<evidence type="ECO:0000313" key="5">
    <source>
        <dbReference type="Proteomes" id="UP001489333"/>
    </source>
</evidence>
<proteinExistence type="inferred from homology"/>
<dbReference type="Gene3D" id="3.30.2310.20">
    <property type="entry name" value="RelE-like"/>
    <property type="match status" value="1"/>
</dbReference>
<dbReference type="PIRSF" id="PIRSF029218">
    <property type="entry name" value="ParE"/>
    <property type="match status" value="1"/>
</dbReference>
<evidence type="ECO:0000256" key="3">
    <source>
        <dbReference type="PIRNR" id="PIRNR029218"/>
    </source>
</evidence>
<evidence type="ECO:0000313" key="4">
    <source>
        <dbReference type="EMBL" id="MEM6250684.1"/>
    </source>
</evidence>
<dbReference type="InterPro" id="IPR035093">
    <property type="entry name" value="RelE/ParE_toxin_dom_sf"/>
</dbReference>
<evidence type="ECO:0000256" key="2">
    <source>
        <dbReference type="ARBA" id="ARBA00022649"/>
    </source>
</evidence>
<comment type="caution">
    <text evidence="4">The sequence shown here is derived from an EMBL/GenBank/DDBJ whole genome shotgun (WGS) entry which is preliminary data.</text>
</comment>
<sequence>MPLYHLTQDAQSDLIEIRRYTVQQWGDVQSKKYLSELEQTIQLLATNPRLGRLKPDVGSNVMSFPHASHVIYYVTNEPQLIVFGVLHKRMVPFNHLGERDMIS</sequence>